<dbReference type="InterPro" id="IPR052712">
    <property type="entry name" value="Acid_resist_chaperone_HdeD"/>
</dbReference>
<keyword evidence="1" id="KW-0472">Membrane</keyword>
<dbReference type="Proteomes" id="UP000438991">
    <property type="component" value="Unassembled WGS sequence"/>
</dbReference>
<organism evidence="2 3">
    <name type="scientific">Rhodoplanes serenus</name>
    <dbReference type="NCBI Taxonomy" id="200615"/>
    <lineage>
        <taxon>Bacteria</taxon>
        <taxon>Pseudomonadati</taxon>
        <taxon>Pseudomonadota</taxon>
        <taxon>Alphaproteobacteria</taxon>
        <taxon>Hyphomicrobiales</taxon>
        <taxon>Nitrobacteraceae</taxon>
        <taxon>Rhodoplanes</taxon>
    </lineage>
</organism>
<accession>A0A9X5AQF2</accession>
<feature type="transmembrane region" description="Helical" evidence="1">
    <location>
        <begin position="177"/>
        <end position="195"/>
    </location>
</feature>
<name>A0A9X5AQF2_9BRAD</name>
<dbReference type="AlphaFoldDB" id="A0A9X5AQF2"/>
<sequence length="207" mass="21633">MMTSSDSTNGQDVSDVHSALSGAGLARNWWAIAIRAVLAAGLAISLFWGPTHTFATLVVFFAIYVAADGAAAIAAGLLKMKHGEAWRTLIFEGALNLFFASAILVWPAIAATAFVRLASIWAVATGSLLLAAARRTSKTHVQGLLALAGLVSIVWGLLLGVVGPLPDSTADVVSSWLIGYALAFAVALLVLSGLLRQQHRQSTPSFH</sequence>
<feature type="transmembrane region" description="Helical" evidence="1">
    <location>
        <begin position="54"/>
        <end position="77"/>
    </location>
</feature>
<dbReference type="GO" id="GO:0005886">
    <property type="term" value="C:plasma membrane"/>
    <property type="evidence" value="ECO:0007669"/>
    <property type="project" value="TreeGrafter"/>
</dbReference>
<evidence type="ECO:0000313" key="2">
    <source>
        <dbReference type="EMBL" id="MTW14941.1"/>
    </source>
</evidence>
<dbReference type="Pfam" id="PF03729">
    <property type="entry name" value="DUF308"/>
    <property type="match status" value="1"/>
</dbReference>
<evidence type="ECO:0000256" key="1">
    <source>
        <dbReference type="SAM" id="Phobius"/>
    </source>
</evidence>
<dbReference type="InterPro" id="IPR005325">
    <property type="entry name" value="DUF308_memb"/>
</dbReference>
<protein>
    <submittedName>
        <fullName evidence="2">HdeD family acid-resistance protein</fullName>
    </submittedName>
</protein>
<evidence type="ECO:0000313" key="3">
    <source>
        <dbReference type="Proteomes" id="UP000438991"/>
    </source>
</evidence>
<reference evidence="2 3" key="1">
    <citation type="submission" date="2019-11" db="EMBL/GenBank/DDBJ databases">
        <title>Whole-genome sequence of Rhodoplanes serenus DSM 18633, type strain.</title>
        <authorList>
            <person name="Kyndt J.A."/>
            <person name="Meyer T.E."/>
        </authorList>
    </citation>
    <scope>NUCLEOTIDE SEQUENCE [LARGE SCALE GENOMIC DNA]</scope>
    <source>
        <strain evidence="2 3">DSM 18633</strain>
    </source>
</reference>
<keyword evidence="1" id="KW-1133">Transmembrane helix</keyword>
<proteinExistence type="predicted"/>
<comment type="caution">
    <text evidence="2">The sequence shown here is derived from an EMBL/GenBank/DDBJ whole genome shotgun (WGS) entry which is preliminary data.</text>
</comment>
<gene>
    <name evidence="2" type="ORF">GJ689_01800</name>
</gene>
<feature type="transmembrane region" description="Helical" evidence="1">
    <location>
        <begin position="144"/>
        <end position="165"/>
    </location>
</feature>
<dbReference type="PANTHER" id="PTHR34989">
    <property type="entry name" value="PROTEIN HDED"/>
    <property type="match status" value="1"/>
</dbReference>
<feature type="transmembrane region" description="Helical" evidence="1">
    <location>
        <begin position="29"/>
        <end position="48"/>
    </location>
</feature>
<dbReference type="RefSeq" id="WP_148221565.1">
    <property type="nucleotide sequence ID" value="NZ_WNKV01000001.1"/>
</dbReference>
<dbReference type="PANTHER" id="PTHR34989:SF1">
    <property type="entry name" value="PROTEIN HDED"/>
    <property type="match status" value="1"/>
</dbReference>
<dbReference type="EMBL" id="WNKV01000001">
    <property type="protein sequence ID" value="MTW14941.1"/>
    <property type="molecule type" value="Genomic_DNA"/>
</dbReference>
<keyword evidence="1" id="KW-0812">Transmembrane</keyword>